<keyword evidence="1" id="KW-0812">Transmembrane</keyword>
<feature type="transmembrane region" description="Helical" evidence="1">
    <location>
        <begin position="365"/>
        <end position="389"/>
    </location>
</feature>
<gene>
    <name evidence="2" type="ORF">L1785_16950</name>
</gene>
<evidence type="ECO:0000256" key="1">
    <source>
        <dbReference type="SAM" id="Phobius"/>
    </source>
</evidence>
<feature type="transmembrane region" description="Helical" evidence="1">
    <location>
        <begin position="100"/>
        <end position="121"/>
    </location>
</feature>
<feature type="transmembrane region" description="Helical" evidence="1">
    <location>
        <begin position="249"/>
        <end position="275"/>
    </location>
</feature>
<feature type="transmembrane region" description="Helical" evidence="1">
    <location>
        <begin position="21"/>
        <end position="43"/>
    </location>
</feature>
<proteinExistence type="predicted"/>
<name>A0AA41UD24_9MICO</name>
<comment type="caution">
    <text evidence="2">The sequence shown here is derived from an EMBL/GenBank/DDBJ whole genome shotgun (WGS) entry which is preliminary data.</text>
</comment>
<feature type="transmembrane region" description="Helical" evidence="1">
    <location>
        <begin position="49"/>
        <end position="70"/>
    </location>
</feature>
<dbReference type="AlphaFoldDB" id="A0AA41UD24"/>
<dbReference type="RefSeq" id="WP_236090468.1">
    <property type="nucleotide sequence ID" value="NZ_JAKGSG010000046.1"/>
</dbReference>
<keyword evidence="1" id="KW-0472">Membrane</keyword>
<protein>
    <submittedName>
        <fullName evidence="2">Uncharacterized protein</fullName>
    </submittedName>
</protein>
<dbReference type="PROSITE" id="PS51257">
    <property type="entry name" value="PROKAR_LIPOPROTEIN"/>
    <property type="match status" value="1"/>
</dbReference>
<feature type="transmembrane region" description="Helical" evidence="1">
    <location>
        <begin position="181"/>
        <end position="205"/>
    </location>
</feature>
<evidence type="ECO:0000313" key="2">
    <source>
        <dbReference type="EMBL" id="MCF4122669.1"/>
    </source>
</evidence>
<accession>A0AA41UD24</accession>
<feature type="transmembrane region" description="Helical" evidence="1">
    <location>
        <begin position="152"/>
        <end position="174"/>
    </location>
</feature>
<sequence length="504" mass="52574">MRDFLSILARAGRVFGAHWPALLTLACCGAAVRGGAHWAAVVLSNQNSFAAQALLVLQPIAFLVALVAMLRVCGRSLEHVAAASQVTAPTSATEGRPRRLLDVSISLIVPFLFVYAGLGLLDGDRETFLNEAAYAEFNQFGTNVDIDYDSRLGFYSVPVIVGIVAGAWVVRWLLGLADRRWGFVLFALVGSLVEVLWTGQLAAYAGALQYDVTGWTEERRGASWAVAAYESAIEAAGPLADGVAAVGGLLGAMIGSADVVIVIPLGLLTISAVVLGHQTMGEPEAATWTGAMSRVPGPARSALRSLTADLRSRWSAFREGLRMLSGAGLVPMLLCCLAVLVVLRVDLALSWVVRAVVGPRPTSTWLAFSPWEGSAGLALAFALLAPLLAAMTDRLVASGVLPAEAVEDAPVADSPVEDAPVGYAPVGYGYAPAGHAPVQQAPVGYGYAPAGHAPVQQAPVGYGYAPAGYAPVGYAPVDDALDDQTHVAYRPFSAGDPDGRTTSR</sequence>
<keyword evidence="3" id="KW-1185">Reference proteome</keyword>
<dbReference type="EMBL" id="JAKGSG010000046">
    <property type="protein sequence ID" value="MCF4122669.1"/>
    <property type="molecule type" value="Genomic_DNA"/>
</dbReference>
<evidence type="ECO:0000313" key="3">
    <source>
        <dbReference type="Proteomes" id="UP001165405"/>
    </source>
</evidence>
<keyword evidence="1" id="KW-1133">Transmembrane helix</keyword>
<organism evidence="2 3">
    <name type="scientific">Antribacter soli</name>
    <dbReference type="NCBI Taxonomy" id="2910976"/>
    <lineage>
        <taxon>Bacteria</taxon>
        <taxon>Bacillati</taxon>
        <taxon>Actinomycetota</taxon>
        <taxon>Actinomycetes</taxon>
        <taxon>Micrococcales</taxon>
        <taxon>Promicromonosporaceae</taxon>
        <taxon>Antribacter</taxon>
    </lineage>
</organism>
<dbReference type="Proteomes" id="UP001165405">
    <property type="component" value="Unassembled WGS sequence"/>
</dbReference>
<reference evidence="2" key="1">
    <citation type="submission" date="2022-01" db="EMBL/GenBank/DDBJ databases">
        <title>Antribacter sp. nov., isolated from Guizhou of China.</title>
        <authorList>
            <person name="Chengliang C."/>
            <person name="Ya Z."/>
        </authorList>
    </citation>
    <scope>NUCLEOTIDE SEQUENCE</scope>
    <source>
        <strain evidence="2">KLBMP 9083</strain>
    </source>
</reference>
<feature type="transmembrane region" description="Helical" evidence="1">
    <location>
        <begin position="321"/>
        <end position="345"/>
    </location>
</feature>